<keyword evidence="1 3" id="KW-0238">DNA-binding</keyword>
<dbReference type="EMBL" id="CP041334">
    <property type="protein sequence ID" value="QKY72296.1"/>
    <property type="molecule type" value="Genomic_DNA"/>
</dbReference>
<dbReference type="Proteomes" id="UP001222296">
    <property type="component" value="Chromosome"/>
</dbReference>
<dbReference type="GO" id="GO:0097351">
    <property type="term" value="F:toxin sequestering activity"/>
    <property type="evidence" value="ECO:0007669"/>
    <property type="project" value="InterPro"/>
</dbReference>
<reference evidence="4" key="2">
    <citation type="submission" date="2023-04" db="EMBL/GenBank/DDBJ databases">
        <title>Molecular characterization of the Integrative and Conjugative elements harboring multidrug-resistance gene from Glaesserella (Haemophilus) parasuis.</title>
        <authorList>
            <person name="Che Y."/>
            <person name="Zhou L."/>
        </authorList>
    </citation>
    <scope>NUCLEOTIDE SEQUENCE</scope>
    <source>
        <strain evidence="4">Z44</strain>
    </source>
</reference>
<dbReference type="PANTHER" id="PTHR40516">
    <property type="entry name" value="ANTITOXIN CHPS-RELATED"/>
    <property type="match status" value="1"/>
</dbReference>
<dbReference type="OrthoDB" id="9795766at2"/>
<feature type="domain" description="SpoVT-AbrB" evidence="2">
    <location>
        <begin position="3"/>
        <end position="48"/>
    </location>
</feature>
<dbReference type="Gene3D" id="2.10.260.10">
    <property type="match status" value="1"/>
</dbReference>
<evidence type="ECO:0000259" key="2">
    <source>
        <dbReference type="PROSITE" id="PS51740"/>
    </source>
</evidence>
<dbReference type="SMART" id="SM00966">
    <property type="entry name" value="SpoVT_AbrB"/>
    <property type="match status" value="1"/>
</dbReference>
<organism evidence="3 5">
    <name type="scientific">Glaesserella parasuis</name>
    <name type="common">Haemophilus parasuis</name>
    <dbReference type="NCBI Taxonomy" id="738"/>
    <lineage>
        <taxon>Bacteria</taxon>
        <taxon>Pseudomonadati</taxon>
        <taxon>Pseudomonadota</taxon>
        <taxon>Gammaproteobacteria</taxon>
        <taxon>Pasteurellales</taxon>
        <taxon>Pasteurellaceae</taxon>
        <taxon>Glaesserella</taxon>
    </lineage>
</organism>
<dbReference type="InterPro" id="IPR039052">
    <property type="entry name" value="Antitox_PemI-like"/>
</dbReference>
<dbReference type="EMBL" id="CP121769">
    <property type="protein sequence ID" value="WGE09552.1"/>
    <property type="molecule type" value="Genomic_DNA"/>
</dbReference>
<dbReference type="KEGG" id="hpak:JT17_03885"/>
<name>A0A084EYC1_GLAPU</name>
<dbReference type="GO" id="GO:0003677">
    <property type="term" value="F:DNA binding"/>
    <property type="evidence" value="ECO:0007669"/>
    <property type="project" value="UniProtKB-UniRule"/>
</dbReference>
<reference evidence="3 5" key="1">
    <citation type="submission" date="2019-06" db="EMBL/GenBank/DDBJ databases">
        <title>Complete genome sequence of Haemophilus parasuis HPS412.</title>
        <authorList>
            <person name="Yang S."/>
            <person name="Huang C."/>
        </authorList>
    </citation>
    <scope>NUCLEOTIDE SEQUENCE [LARGE SCALE GENOMIC DNA]</scope>
    <source>
        <strain evidence="3 5">HPS412</strain>
    </source>
</reference>
<accession>A0A084EYC1</accession>
<gene>
    <name evidence="3" type="ORF">FLK62_02925</name>
    <name evidence="4" type="ORF">QBL01_09900</name>
</gene>
<evidence type="ECO:0000256" key="1">
    <source>
        <dbReference type="PROSITE-ProRule" id="PRU01076"/>
    </source>
</evidence>
<dbReference type="InterPro" id="IPR037914">
    <property type="entry name" value="SpoVT-AbrB_sf"/>
</dbReference>
<protein>
    <submittedName>
        <fullName evidence="3">AbrB/MazE/SpoVT family DNA-binding domain-containing protein</fullName>
    </submittedName>
</protein>
<sequence>MQVAVKKWGNSVGIRIPALLSNSLKLQAESLVDIQEVDGRLIIEPIKPKYNLEQLLSGITEDNLHNEVDFGKPVGKEML</sequence>
<dbReference type="PROSITE" id="PS51740">
    <property type="entry name" value="SPOVT_ABRB"/>
    <property type="match status" value="1"/>
</dbReference>
<dbReference type="Proteomes" id="UP000509790">
    <property type="component" value="Chromosome"/>
</dbReference>
<dbReference type="AlphaFoldDB" id="A0A084EYC1"/>
<evidence type="ECO:0000313" key="5">
    <source>
        <dbReference type="Proteomes" id="UP000509790"/>
    </source>
</evidence>
<dbReference type="RefSeq" id="WP_005710601.1">
    <property type="nucleotide sequence ID" value="NZ_CBCRUP010000018.1"/>
</dbReference>
<dbReference type="Pfam" id="PF04014">
    <property type="entry name" value="MazE_antitoxin"/>
    <property type="match status" value="1"/>
</dbReference>
<dbReference type="SUPFAM" id="SSF89447">
    <property type="entry name" value="AbrB/MazE/MraZ-like"/>
    <property type="match status" value="1"/>
</dbReference>
<evidence type="ECO:0000313" key="3">
    <source>
        <dbReference type="EMBL" id="QKY72296.1"/>
    </source>
</evidence>
<dbReference type="InterPro" id="IPR007159">
    <property type="entry name" value="SpoVT-AbrB_dom"/>
</dbReference>
<dbReference type="KEGG" id="hpas:JL26_06360"/>
<evidence type="ECO:0000313" key="4">
    <source>
        <dbReference type="EMBL" id="WGE09552.1"/>
    </source>
</evidence>
<proteinExistence type="predicted"/>
<dbReference type="PANTHER" id="PTHR40516:SF1">
    <property type="entry name" value="ANTITOXIN CHPS-RELATED"/>
    <property type="match status" value="1"/>
</dbReference>